<dbReference type="Proteomes" id="UP001150062">
    <property type="component" value="Unassembled WGS sequence"/>
</dbReference>
<dbReference type="InterPro" id="IPR043136">
    <property type="entry name" value="B30.2/SPRY_sf"/>
</dbReference>
<reference evidence="3" key="1">
    <citation type="submission" date="2022-08" db="EMBL/GenBank/DDBJ databases">
        <title>Novel sulfate-reducing endosymbionts in the free-living metamonad Anaeramoeba.</title>
        <authorList>
            <person name="Jerlstrom-Hultqvist J."/>
            <person name="Cepicka I."/>
            <person name="Gallot-Lavallee L."/>
            <person name="Salas-Leiva D."/>
            <person name="Curtis B.A."/>
            <person name="Zahonova K."/>
            <person name="Pipaliya S."/>
            <person name="Dacks J."/>
            <person name="Roger A.J."/>
        </authorList>
    </citation>
    <scope>NUCLEOTIDE SEQUENCE</scope>
    <source>
        <strain evidence="3">Schooner1</strain>
    </source>
</reference>
<dbReference type="Gene3D" id="2.60.120.920">
    <property type="match status" value="1"/>
</dbReference>
<keyword evidence="4" id="KW-1185">Reference proteome</keyword>
<keyword evidence="1" id="KW-0175">Coiled coil</keyword>
<evidence type="ECO:0000256" key="1">
    <source>
        <dbReference type="SAM" id="Coils"/>
    </source>
</evidence>
<organism evidence="3 4">
    <name type="scientific">Anaeramoeba flamelloides</name>
    <dbReference type="NCBI Taxonomy" id="1746091"/>
    <lineage>
        <taxon>Eukaryota</taxon>
        <taxon>Metamonada</taxon>
        <taxon>Anaeramoebidae</taxon>
        <taxon>Anaeramoeba</taxon>
    </lineage>
</organism>
<evidence type="ECO:0000313" key="3">
    <source>
        <dbReference type="EMBL" id="KAJ6245007.1"/>
    </source>
</evidence>
<dbReference type="SUPFAM" id="SSF49899">
    <property type="entry name" value="Concanavalin A-like lectins/glucanases"/>
    <property type="match status" value="1"/>
</dbReference>
<dbReference type="PANTHER" id="PTHR12245:SF5">
    <property type="entry name" value="SPRY DOMAIN-CONTAINING SOCS BOX PROTEIN 3"/>
    <property type="match status" value="1"/>
</dbReference>
<name>A0ABQ8YKC8_9EUKA</name>
<dbReference type="InterPro" id="IPR050672">
    <property type="entry name" value="FBXO45-Fsn/SPSB_families"/>
</dbReference>
<sequence>MTEKQSSVKSTSEITREEKQLYHKEINFCIDQNKFKFRFLLTSDWLQITLYHLTNEKIYQNKIYNDNLTHKILEMQLMKIKSNPKQFFEFDPKKQQFIYISGFTEILLKAIHPKNDEVFILKVEKLKNENKKLESRIKILENKKLDRRIKILENNLKSMVALDNKKKSNRLIKWDTSKKYRKVMFIDKDRTAISTAGNFWRGIRGNRILTKVTTIYKIRINTLLGNGHDGIMIGVVESSHSGINYQSPKGYMLHSLSGNFWSSNNQKQKICEAFDEQDILTVVVDMDKKHLSFQKNEKTLCVASTNLPQQVRLAMDLHYDRNSASILII</sequence>
<accession>A0ABQ8YKC8</accession>
<feature type="domain" description="SPRY" evidence="2">
    <location>
        <begin position="216"/>
        <end position="313"/>
    </location>
</feature>
<comment type="caution">
    <text evidence="3">The sequence shown here is derived from an EMBL/GenBank/DDBJ whole genome shotgun (WGS) entry which is preliminary data.</text>
</comment>
<protein>
    <submittedName>
        <fullName evidence="3">Spry domain containing socs box protein</fullName>
    </submittedName>
</protein>
<dbReference type="InterPro" id="IPR013320">
    <property type="entry name" value="ConA-like_dom_sf"/>
</dbReference>
<evidence type="ECO:0000259" key="2">
    <source>
        <dbReference type="Pfam" id="PF00622"/>
    </source>
</evidence>
<gene>
    <name evidence="3" type="ORF">M0813_20716</name>
</gene>
<dbReference type="PANTHER" id="PTHR12245">
    <property type="entry name" value="SPRY DOMAIN CONTAINING SOCS BOX PROTEIN"/>
    <property type="match status" value="1"/>
</dbReference>
<dbReference type="Pfam" id="PF00622">
    <property type="entry name" value="SPRY"/>
    <property type="match status" value="1"/>
</dbReference>
<proteinExistence type="predicted"/>
<feature type="coiled-coil region" evidence="1">
    <location>
        <begin position="123"/>
        <end position="162"/>
    </location>
</feature>
<dbReference type="EMBL" id="JAOAOG010000155">
    <property type="protein sequence ID" value="KAJ6245007.1"/>
    <property type="molecule type" value="Genomic_DNA"/>
</dbReference>
<dbReference type="InterPro" id="IPR003877">
    <property type="entry name" value="SPRY_dom"/>
</dbReference>
<evidence type="ECO:0000313" key="4">
    <source>
        <dbReference type="Proteomes" id="UP001150062"/>
    </source>
</evidence>